<feature type="region of interest" description="Disordered" evidence="1">
    <location>
        <begin position="23"/>
        <end position="47"/>
    </location>
</feature>
<evidence type="ECO:0000313" key="2">
    <source>
        <dbReference type="EMBL" id="WTT19901.1"/>
    </source>
</evidence>
<name>A0AAU2A7I6_9ACTN</name>
<gene>
    <name evidence="2" type="ORF">OHA22_32425</name>
</gene>
<reference evidence="2" key="1">
    <citation type="submission" date="2022-10" db="EMBL/GenBank/DDBJ databases">
        <title>The complete genomes of actinobacterial strains from the NBC collection.</title>
        <authorList>
            <person name="Joergensen T.S."/>
            <person name="Alvarez Arevalo M."/>
            <person name="Sterndorff E.B."/>
            <person name="Faurdal D."/>
            <person name="Vuksanovic O."/>
            <person name="Mourched A.-S."/>
            <person name="Charusanti P."/>
            <person name="Shaw S."/>
            <person name="Blin K."/>
            <person name="Weber T."/>
        </authorList>
    </citation>
    <scope>NUCLEOTIDE SEQUENCE</scope>
    <source>
        <strain evidence="2">NBC_00093</strain>
    </source>
</reference>
<accession>A0AAU2A7I6</accession>
<feature type="region of interest" description="Disordered" evidence="1">
    <location>
        <begin position="67"/>
        <end position="90"/>
    </location>
</feature>
<sequence length="90" mass="9954">MAKSATALLREAQQLGAMIRETVSNTPVRHAPRSTHDPRPWVLHEPNRGQDFRLTGRACTATFPDQVRTVPTDLPPAPAKEYNGPADGRR</sequence>
<protein>
    <submittedName>
        <fullName evidence="2">Uncharacterized protein</fullName>
    </submittedName>
</protein>
<evidence type="ECO:0000256" key="1">
    <source>
        <dbReference type="SAM" id="MobiDB-lite"/>
    </source>
</evidence>
<organism evidence="2">
    <name type="scientific">Streptomyces sp. NBC_00093</name>
    <dbReference type="NCBI Taxonomy" id="2975649"/>
    <lineage>
        <taxon>Bacteria</taxon>
        <taxon>Bacillati</taxon>
        <taxon>Actinomycetota</taxon>
        <taxon>Actinomycetes</taxon>
        <taxon>Kitasatosporales</taxon>
        <taxon>Streptomycetaceae</taxon>
        <taxon>Streptomyces</taxon>
    </lineage>
</organism>
<dbReference type="AlphaFoldDB" id="A0AAU2A7I6"/>
<dbReference type="EMBL" id="CP108222">
    <property type="protein sequence ID" value="WTT19901.1"/>
    <property type="molecule type" value="Genomic_DNA"/>
</dbReference>
<proteinExistence type="predicted"/>